<feature type="transmembrane region" description="Helical" evidence="2">
    <location>
        <begin position="486"/>
        <end position="506"/>
    </location>
</feature>
<reference evidence="4" key="3">
    <citation type="submission" date="2021-09" db="EMBL/GenBank/DDBJ databases">
        <authorList>
            <person name="Gilroy R."/>
        </authorList>
    </citation>
    <scope>NUCLEOTIDE SEQUENCE</scope>
    <source>
        <strain evidence="4">CHK149-3286</strain>
    </source>
</reference>
<dbReference type="Proteomes" id="UP000706163">
    <property type="component" value="Unassembled WGS sequence"/>
</dbReference>
<evidence type="ECO:0000259" key="3">
    <source>
        <dbReference type="Pfam" id="PF13514"/>
    </source>
</evidence>
<evidence type="ECO:0000256" key="1">
    <source>
        <dbReference type="SAM" id="Coils"/>
    </source>
</evidence>
<protein>
    <submittedName>
        <fullName evidence="4">AAA family ATPase</fullName>
    </submittedName>
    <submittedName>
        <fullName evidence="5">DNA repair protein Rad50</fullName>
    </submittedName>
</protein>
<dbReference type="PANTHER" id="PTHR41259:SF1">
    <property type="entry name" value="DOUBLE-STRAND BREAK REPAIR RAD50 ATPASE, PUTATIVE-RELATED"/>
    <property type="match status" value="1"/>
</dbReference>
<dbReference type="SUPFAM" id="SSF52540">
    <property type="entry name" value="P-loop containing nucleoside triphosphate hydrolases"/>
    <property type="match status" value="1"/>
</dbReference>
<accession>A0A151A492</accession>
<reference evidence="5 6" key="1">
    <citation type="submission" date="2016-02" db="EMBL/GenBank/DDBJ databases">
        <title>Draft genome sequence of hydrocarbon degrading Staphylococcus saprophyticus Strain CNV2, isolated from crude-oil contaminated soil from Noonmati Oil Refinery, Guwahati, Assam, India.</title>
        <authorList>
            <person name="Mukherjee A."/>
            <person name="Chettri B."/>
            <person name="Langpoklakpam J."/>
            <person name="Singh A.K."/>
            <person name="Chattopadhyay D.J."/>
        </authorList>
    </citation>
    <scope>NUCLEOTIDE SEQUENCE [LARGE SCALE GENOMIC DNA]</scope>
    <source>
        <strain evidence="5 6">CNV2</strain>
    </source>
</reference>
<keyword evidence="2" id="KW-0472">Membrane</keyword>
<evidence type="ECO:0000313" key="6">
    <source>
        <dbReference type="Proteomes" id="UP000075418"/>
    </source>
</evidence>
<name>A0A151A492_9STAP</name>
<reference evidence="4" key="2">
    <citation type="journal article" date="2021" name="PeerJ">
        <title>Extensive microbial diversity within the chicken gut microbiome revealed by metagenomics and culture.</title>
        <authorList>
            <person name="Gilroy R."/>
            <person name="Ravi A."/>
            <person name="Getino M."/>
            <person name="Pursley I."/>
            <person name="Horton D.L."/>
            <person name="Alikhan N.F."/>
            <person name="Baker D."/>
            <person name="Gharbi K."/>
            <person name="Hall N."/>
            <person name="Watson M."/>
            <person name="Adriaenssens E.M."/>
            <person name="Foster-Nyarko E."/>
            <person name="Jarju S."/>
            <person name="Secka A."/>
            <person name="Antonio M."/>
            <person name="Oren A."/>
            <person name="Chaudhuri R.R."/>
            <person name="La Ragione R."/>
            <person name="Hildebrand F."/>
            <person name="Pallen M.J."/>
        </authorList>
    </citation>
    <scope>NUCLEOTIDE SEQUENCE</scope>
    <source>
        <strain evidence="4">CHK149-3286</strain>
    </source>
</reference>
<feature type="coiled-coil region" evidence="1">
    <location>
        <begin position="572"/>
        <end position="641"/>
    </location>
</feature>
<feature type="coiled-coil region" evidence="1">
    <location>
        <begin position="184"/>
        <end position="242"/>
    </location>
</feature>
<keyword evidence="1" id="KW-0175">Coiled coil</keyword>
<sequence length="977" mass="114821">MKIKSLEIYGYGKFIESKIDFNDTFTEIYGENESGKSTIQAFIHSILFGFPTKKENEPRLEPRLGNQYGGKLTLIQSDGSEVEVERIKGSATGDVKVYLPNGAIRDEEWLKNQLNYISKRTYQGIFSFNVLGLQDIHRNMNETQLQDYLLQAGALGSTEFTSMRESLNQKKDEIYKKNGRNPLINQQIEQLNDLEQQIRDEESKLTEYKRYVDDKDKASRRLDNLKQNLAQLSRLHSQKQKEVALHEQTQEWKYLESSLNIEPVQFPEQGIDRYEAAKIQTQNLKRDIGLREEKLTQLEQETENIAVAKQSDIDAINSLYQQENEIKQKEMELKSIEKEIQDKEREKIGLKSNIGWQDVYHDVDSTEAMKSHVNDQIKIKQEQSAYLQQLERSLEENKIDTETNNSELNALEADIVPDETFEKKKQHSQQVFELQEKNNLFQKMRDAFEVEQQENQRKQNMLRVSLIVLALISVGLTIFSFVSANIIFGVIFAILAVVFVVGIFFVKQRTIGHTETFTKEIEDLEYQINHLENNYDLDFDLDDQFRIREQWHNAVKNKEALEKKEYYLKNSIDQARQSFDNAQQNIDNVKANLYLSDKISDELIIDSINTMNKIKEYDNHVEELKQQQQQLKQELETFYNHGQEVTKDQLVQFNTLSFFHDIRQWLSSARTNVEKYNRNNDQINLISNEIKQLKHRLEENQNVISELFAFVNVADEEAYYRQHEHHKIYHQQLNRFNDLTKYLENQNYSYEDNSRLSQKTTAQLAQEDEVLSKQVDDYNDQYLTMQSEVSDLNSKISHMETDSTLANLRHRYHILKNKLNNAAKDWASLSYLQTLVDEHIQQIKDKRLPQVINEATSIFNHLTNGSYVQVTYANDDLMVKHQNGQMYLPVELSQSTRELLYIALRFSLIMTLKPYYPFPIIIDDAFVHFDKKRKERMMDYLRKIPQSYQILYFTCVKDSSVPSKQIVTLNKLEEGGK</sequence>
<gene>
    <name evidence="5" type="ORF">A0131_05000</name>
    <name evidence="4" type="ORF">K8V85_03270</name>
</gene>
<dbReference type="InterPro" id="IPR038734">
    <property type="entry name" value="YhaN_AAA"/>
</dbReference>
<feature type="coiled-coil region" evidence="1">
    <location>
        <begin position="281"/>
        <end position="353"/>
    </location>
</feature>
<feature type="domain" description="YhaN AAA" evidence="3">
    <location>
        <begin position="1"/>
        <end position="204"/>
    </location>
</feature>
<evidence type="ECO:0000313" key="4">
    <source>
        <dbReference type="EMBL" id="HJF67310.1"/>
    </source>
</evidence>
<dbReference type="EMBL" id="DYVT01000038">
    <property type="protein sequence ID" value="HJF67310.1"/>
    <property type="molecule type" value="Genomic_DNA"/>
</dbReference>
<dbReference type="Proteomes" id="UP000075418">
    <property type="component" value="Unassembled WGS sequence"/>
</dbReference>
<dbReference type="EMBL" id="LUGM01000002">
    <property type="protein sequence ID" value="KYH14143.1"/>
    <property type="molecule type" value="Genomic_DNA"/>
</dbReference>
<dbReference type="RefSeq" id="WP_061854329.1">
    <property type="nucleotide sequence ID" value="NZ_DYVT01000038.1"/>
</dbReference>
<keyword evidence="2" id="KW-1133">Transmembrane helix</keyword>
<evidence type="ECO:0000256" key="2">
    <source>
        <dbReference type="SAM" id="Phobius"/>
    </source>
</evidence>
<keyword evidence="2" id="KW-0812">Transmembrane</keyword>
<organism evidence="5 6">
    <name type="scientific">Staphylococcus kloosii</name>
    <dbReference type="NCBI Taxonomy" id="29384"/>
    <lineage>
        <taxon>Bacteria</taxon>
        <taxon>Bacillati</taxon>
        <taxon>Bacillota</taxon>
        <taxon>Bacilli</taxon>
        <taxon>Bacillales</taxon>
        <taxon>Staphylococcaceae</taxon>
        <taxon>Staphylococcus</taxon>
    </lineage>
</organism>
<comment type="caution">
    <text evidence="5">The sequence shown here is derived from an EMBL/GenBank/DDBJ whole genome shotgun (WGS) entry which is preliminary data.</text>
</comment>
<dbReference type="Pfam" id="PF13514">
    <property type="entry name" value="AAA_27"/>
    <property type="match status" value="1"/>
</dbReference>
<proteinExistence type="predicted"/>
<dbReference type="AlphaFoldDB" id="A0A151A492"/>
<evidence type="ECO:0000313" key="5">
    <source>
        <dbReference type="EMBL" id="KYH14143.1"/>
    </source>
</evidence>
<feature type="coiled-coil region" evidence="1">
    <location>
        <begin position="775"/>
        <end position="825"/>
    </location>
</feature>
<feature type="transmembrane region" description="Helical" evidence="2">
    <location>
        <begin position="461"/>
        <end position="480"/>
    </location>
</feature>
<dbReference type="InterPro" id="IPR027417">
    <property type="entry name" value="P-loop_NTPase"/>
</dbReference>
<feature type="coiled-coil region" evidence="1">
    <location>
        <begin position="676"/>
        <end position="703"/>
    </location>
</feature>
<dbReference type="Gene3D" id="3.40.50.300">
    <property type="entry name" value="P-loop containing nucleotide triphosphate hydrolases"/>
    <property type="match status" value="2"/>
</dbReference>
<dbReference type="PANTHER" id="PTHR41259">
    <property type="entry name" value="DOUBLE-STRAND BREAK REPAIR RAD50 ATPASE, PUTATIVE-RELATED"/>
    <property type="match status" value="1"/>
</dbReference>